<keyword evidence="5" id="KW-0378">Hydrolase</keyword>
<evidence type="ECO:0000256" key="1">
    <source>
        <dbReference type="ARBA" id="ARBA00004370"/>
    </source>
</evidence>
<evidence type="ECO:0000256" key="2">
    <source>
        <dbReference type="ARBA" id="ARBA00023136"/>
    </source>
</evidence>
<evidence type="ECO:0000256" key="3">
    <source>
        <dbReference type="SAM" id="SignalP"/>
    </source>
</evidence>
<gene>
    <name evidence="5" type="ORF">UQ64_17995</name>
</gene>
<dbReference type="InterPro" id="IPR001466">
    <property type="entry name" value="Beta-lactam-related"/>
</dbReference>
<dbReference type="Gene3D" id="3.40.710.10">
    <property type="entry name" value="DD-peptidase/beta-lactamase superfamily"/>
    <property type="match status" value="1"/>
</dbReference>
<proteinExistence type="predicted"/>
<evidence type="ECO:0000313" key="5">
    <source>
        <dbReference type="EMBL" id="KTD85980.1"/>
    </source>
</evidence>
<protein>
    <submittedName>
        <fullName evidence="5">Serine hydrolase</fullName>
    </submittedName>
</protein>
<dbReference type="InterPro" id="IPR012338">
    <property type="entry name" value="Beta-lactam/transpept-like"/>
</dbReference>
<name>A0A0W1AXD0_9BACL</name>
<feature type="signal peptide" evidence="3">
    <location>
        <begin position="1"/>
        <end position="23"/>
    </location>
</feature>
<dbReference type="Pfam" id="PF00144">
    <property type="entry name" value="Beta-lactamase"/>
    <property type="match status" value="1"/>
</dbReference>
<dbReference type="OrthoDB" id="9797709at2"/>
<comment type="caution">
    <text evidence="5">The sequence shown here is derived from an EMBL/GenBank/DDBJ whole genome shotgun (WGS) entry which is preliminary data.</text>
</comment>
<keyword evidence="3" id="KW-0732">Signal</keyword>
<feature type="domain" description="Beta-lactamase-related" evidence="4">
    <location>
        <begin position="37"/>
        <end position="356"/>
    </location>
</feature>
<dbReference type="GO" id="GO:0016020">
    <property type="term" value="C:membrane"/>
    <property type="evidence" value="ECO:0007669"/>
    <property type="project" value="UniProtKB-SubCell"/>
</dbReference>
<dbReference type="RefSeq" id="WP_060624254.1">
    <property type="nucleotide sequence ID" value="NZ_LCZJ02000025.1"/>
</dbReference>
<dbReference type="PANTHER" id="PTHR46825">
    <property type="entry name" value="D-ALANYL-D-ALANINE-CARBOXYPEPTIDASE/ENDOPEPTIDASE AMPH"/>
    <property type="match status" value="1"/>
</dbReference>
<evidence type="ECO:0000259" key="4">
    <source>
        <dbReference type="Pfam" id="PF00144"/>
    </source>
</evidence>
<dbReference type="EMBL" id="LCZJ02000025">
    <property type="protein sequence ID" value="KTD85980.1"/>
    <property type="molecule type" value="Genomic_DNA"/>
</dbReference>
<keyword evidence="6" id="KW-1185">Reference proteome</keyword>
<dbReference type="PANTHER" id="PTHR46825:SF11">
    <property type="entry name" value="PENICILLIN-BINDING PROTEIN 4"/>
    <property type="match status" value="1"/>
</dbReference>
<reference evidence="5 6" key="1">
    <citation type="journal article" date="2015" name="Int. Biodeterior. Biodegradation">
        <title>Physiological and genetic screening methods for the isolation of methyl tert-butyl ether-degrading bacteria for bioremediation purposes.</title>
        <authorList>
            <person name="Guisado I.M."/>
            <person name="Purswani J."/>
            <person name="Gonzalez Lopez J."/>
            <person name="Pozo C."/>
        </authorList>
    </citation>
    <scope>NUCLEOTIDE SEQUENCE [LARGE SCALE GENOMIC DNA]</scope>
    <source>
        <strain evidence="5 6">SH7</strain>
    </source>
</reference>
<keyword evidence="2" id="KW-0472">Membrane</keyword>
<dbReference type="SUPFAM" id="SSF56601">
    <property type="entry name" value="beta-lactamase/transpeptidase-like"/>
    <property type="match status" value="1"/>
</dbReference>
<dbReference type="InterPro" id="IPR050491">
    <property type="entry name" value="AmpC-like"/>
</dbReference>
<dbReference type="AlphaFoldDB" id="A0A0W1AXD0"/>
<organism evidence="5 6">
    <name type="scientific">Paenibacillus etheri</name>
    <dbReference type="NCBI Taxonomy" id="1306852"/>
    <lineage>
        <taxon>Bacteria</taxon>
        <taxon>Bacillati</taxon>
        <taxon>Bacillota</taxon>
        <taxon>Bacilli</taxon>
        <taxon>Bacillales</taxon>
        <taxon>Paenibacillaceae</taxon>
        <taxon>Paenibacillus</taxon>
    </lineage>
</organism>
<feature type="chain" id="PRO_5006920195" evidence="3">
    <location>
        <begin position="24"/>
        <end position="684"/>
    </location>
</feature>
<dbReference type="GO" id="GO:0016787">
    <property type="term" value="F:hydrolase activity"/>
    <property type="evidence" value="ECO:0007669"/>
    <property type="project" value="UniProtKB-KW"/>
</dbReference>
<comment type="subcellular location">
    <subcellularLocation>
        <location evidence="1">Membrane</location>
    </subcellularLocation>
</comment>
<accession>A0A0W1AXD0</accession>
<evidence type="ECO:0000313" key="6">
    <source>
        <dbReference type="Proteomes" id="UP000054709"/>
    </source>
</evidence>
<sequence>MKKMVSVVMTAILFAIPVTPAFALTNNDTVKEKAQELASKIVSDYGASGLQYAIMDHGSIVLSDSAGVYDKATKSPITKETMFGIGSVSKTYVSAATMMLADSNQVDIDQPLTTYIKDFKMADERYKEITPRMLMNHSSGIYGSHYGNSFLFDDNDTKNHDELLVKLQSERLKSNPGEFSVYCNDGFQLLEILVERVSGLSYSEFLETHISKPLQLTSTQTPRDSFDRDRLTKTYFPGIDQALPTENANLIGTGGIYSTAEEVSKFAEVLIGNRTDILSEKSAMAMQSHEYRKGVWVSEETNTINFGLGWDAVRLAPFSDYGITALFKGGDTYMYHAALTTLPEHDISIAVLSSGGSGIYNSIFASNILLEYIRAKGIIKEILPKKTFEPPLKVDMPSDLLAYSGLYGTVGKTVNLEIKNGEIDLPDLGFGSIPPQKYIYTGNGQFKNNDGNATISFDHPKNGATYLKLNAYTDTPGLGQTVAVTYEYQKLDSNPLNQSTKTIWEHRNEKNYYSLDEKITSMLYLSKSLLAKNISVDINHGYASGTKIVDENKAVNVIEIPTLNGRDAFDLNFYNKNHKEYLKIDGQSYISEDAIQPIYEGNDSFCIIPSGGQAIWYKIDDQSANRVMNVETPVSGGFAVYDADGIVVNFSKATSNHSVVLPEGGMIVFGGNEGDIFKINLMNK</sequence>
<dbReference type="Proteomes" id="UP000054709">
    <property type="component" value="Unassembled WGS sequence"/>
</dbReference>